<evidence type="ECO:0000256" key="1">
    <source>
        <dbReference type="ARBA" id="ARBA00022679"/>
    </source>
</evidence>
<evidence type="ECO:0000256" key="2">
    <source>
        <dbReference type="ARBA" id="ARBA00022741"/>
    </source>
</evidence>
<dbReference type="PANTHER" id="PTHR11042">
    <property type="entry name" value="EUKARYOTIC TRANSLATION INITIATION FACTOR 2-ALPHA KINASE EIF2-ALPHA KINASE -RELATED"/>
    <property type="match status" value="1"/>
</dbReference>
<feature type="compositionally biased region" description="Low complexity" evidence="5">
    <location>
        <begin position="100"/>
        <end position="114"/>
    </location>
</feature>
<keyword evidence="3" id="KW-0418">Kinase</keyword>
<feature type="region of interest" description="Disordered" evidence="5">
    <location>
        <begin position="1"/>
        <end position="27"/>
    </location>
</feature>
<accession>A0ABR1MIE7</accession>
<feature type="region of interest" description="Disordered" evidence="5">
    <location>
        <begin position="693"/>
        <end position="750"/>
    </location>
</feature>
<dbReference type="InterPro" id="IPR011009">
    <property type="entry name" value="Kinase-like_dom_sf"/>
</dbReference>
<keyword evidence="1" id="KW-0808">Transferase</keyword>
<gene>
    <name evidence="7" type="ORF">IWX46DRAFT_596672</name>
</gene>
<feature type="compositionally biased region" description="Polar residues" evidence="5">
    <location>
        <begin position="737"/>
        <end position="750"/>
    </location>
</feature>
<reference evidence="7 8" key="1">
    <citation type="submission" date="2024-04" db="EMBL/GenBank/DDBJ databases">
        <title>Phyllosticta paracitricarpa is synonymous to the EU quarantine fungus P. citricarpa based on phylogenomic analyses.</title>
        <authorList>
            <consortium name="Lawrence Berkeley National Laboratory"/>
            <person name="Van Ingen-Buijs V.A."/>
            <person name="Van Westerhoven A.C."/>
            <person name="Haridas S."/>
            <person name="Skiadas P."/>
            <person name="Martin F."/>
            <person name="Groenewald J.Z."/>
            <person name="Crous P.W."/>
            <person name="Seidl M.F."/>
        </authorList>
    </citation>
    <scope>NUCLEOTIDE SEQUENCE [LARGE SCALE GENOMIC DNA]</scope>
    <source>
        <strain evidence="7 8">CBS 122670</strain>
    </source>
</reference>
<name>A0ABR1MIE7_9PEZI</name>
<proteinExistence type="predicted"/>
<dbReference type="PANTHER" id="PTHR11042:SF190">
    <property type="entry name" value="MITOSIS INHIBITOR PROTEIN KINASE MIK1"/>
    <property type="match status" value="1"/>
</dbReference>
<evidence type="ECO:0000256" key="4">
    <source>
        <dbReference type="ARBA" id="ARBA00022840"/>
    </source>
</evidence>
<feature type="domain" description="Protein kinase" evidence="6">
    <location>
        <begin position="298"/>
        <end position="639"/>
    </location>
</feature>
<feature type="region of interest" description="Disordered" evidence="5">
    <location>
        <begin position="39"/>
        <end position="77"/>
    </location>
</feature>
<dbReference type="InterPro" id="IPR050339">
    <property type="entry name" value="CC_SR_Kinase"/>
</dbReference>
<dbReference type="EMBL" id="JBBPDW010000010">
    <property type="protein sequence ID" value="KAK7548711.1"/>
    <property type="molecule type" value="Genomic_DNA"/>
</dbReference>
<dbReference type="InterPro" id="IPR000719">
    <property type="entry name" value="Prot_kinase_dom"/>
</dbReference>
<evidence type="ECO:0000256" key="5">
    <source>
        <dbReference type="SAM" id="MobiDB-lite"/>
    </source>
</evidence>
<protein>
    <recommendedName>
        <fullName evidence="6">Protein kinase domain-containing protein</fullName>
    </recommendedName>
</protein>
<evidence type="ECO:0000259" key="6">
    <source>
        <dbReference type="PROSITE" id="PS50011"/>
    </source>
</evidence>
<feature type="compositionally biased region" description="Low complexity" evidence="5">
    <location>
        <begin position="442"/>
        <end position="454"/>
    </location>
</feature>
<dbReference type="Pfam" id="PF00069">
    <property type="entry name" value="Pkinase"/>
    <property type="match status" value="1"/>
</dbReference>
<evidence type="ECO:0000256" key="3">
    <source>
        <dbReference type="ARBA" id="ARBA00022777"/>
    </source>
</evidence>
<keyword evidence="8" id="KW-1185">Reference proteome</keyword>
<dbReference type="PROSITE" id="PS50011">
    <property type="entry name" value="PROTEIN_KINASE_DOM"/>
    <property type="match status" value="1"/>
</dbReference>
<feature type="compositionally biased region" description="Low complexity" evidence="5">
    <location>
        <begin position="47"/>
        <end position="72"/>
    </location>
</feature>
<sequence length="750" mass="80598">MPASPYLPAWSASMTPTPHNSSNTKHPFLHQTMSVANFHDDRPWDWPRSTPSPSPSTASSSSSASRSLTPTTNNRNPWASSVSLCLPSVTSPPPCPTPPSLSRSVTPSTSRCATPTPPAAPQPRIAAKPLFITMSSPPPMSPVSPSDDKPNRPAEALTAPTPNPFRDGGLGYVNLAPLANAIITPALEKQYVHRDSPTLISRQGWERSTGQRAYTWALGNSKTALLFLMCDDIAAWRRASFYWLEDGKLPFTEADLEGIAANPKKVVDNQWRVLARELPQNGNHVELTQREMAPLQVISQSPSTGGKMLEQVRWQGDDSARVYMRKQFTVSRHAEKLSLLAKVQKFKSLDHPNIAKIICSYSQGSITAILTPQAPATLEDYLQHPLASTRPSLFLRWFNDLTQALAYIHANDLTHQSIRPTKILLDGQRIFFSTFGIYTEQSSSPRGSPPRSSLSPPPSPNTIRPLTESAFIYAAPEIVARSRSASQAQSFQQGQYTSSPHRYRASADVFSLGCVALEMLSIVKGQTTSNFRSYRSHFSRDPSFHANLDRAASWRKHLAQLSSRASSAAAYAADGANVGGAAGLNELGVTGGGPTASLENRKEDEAAEYQALGFVGAMMAPEGSRRPKSKQLALAMRRLDETRSVRRRRSFDGVRSAVTSMAGMGLAGGVPGVPGVVGDAVAGPTATTTAAAASRPAVAPLQSLGQSHSQGQAQPQPQPTRWRGSSTGATSGVDDGTGSSTTVRGSLISF</sequence>
<feature type="region of interest" description="Disordered" evidence="5">
    <location>
        <begin position="441"/>
        <end position="461"/>
    </location>
</feature>
<feature type="compositionally biased region" description="Low complexity" evidence="5">
    <location>
        <begin position="693"/>
        <end position="714"/>
    </location>
</feature>
<keyword evidence="2" id="KW-0547">Nucleotide-binding</keyword>
<dbReference type="Proteomes" id="UP001365128">
    <property type="component" value="Unassembled WGS sequence"/>
</dbReference>
<organism evidence="7 8">
    <name type="scientific">Phyllosticta citricarpa</name>
    <dbReference type="NCBI Taxonomy" id="55181"/>
    <lineage>
        <taxon>Eukaryota</taxon>
        <taxon>Fungi</taxon>
        <taxon>Dikarya</taxon>
        <taxon>Ascomycota</taxon>
        <taxon>Pezizomycotina</taxon>
        <taxon>Dothideomycetes</taxon>
        <taxon>Dothideomycetes incertae sedis</taxon>
        <taxon>Botryosphaeriales</taxon>
        <taxon>Phyllostictaceae</taxon>
        <taxon>Phyllosticta</taxon>
    </lineage>
</organism>
<feature type="compositionally biased region" description="Polar residues" evidence="5">
    <location>
        <begin position="12"/>
        <end position="27"/>
    </location>
</feature>
<dbReference type="Gene3D" id="1.10.510.10">
    <property type="entry name" value="Transferase(Phosphotransferase) domain 1"/>
    <property type="match status" value="1"/>
</dbReference>
<keyword evidence="4" id="KW-0067">ATP-binding</keyword>
<feature type="region of interest" description="Disordered" evidence="5">
    <location>
        <begin position="89"/>
        <end position="163"/>
    </location>
</feature>
<evidence type="ECO:0000313" key="8">
    <source>
        <dbReference type="Proteomes" id="UP001365128"/>
    </source>
</evidence>
<feature type="compositionally biased region" description="Pro residues" evidence="5">
    <location>
        <begin position="90"/>
        <end position="99"/>
    </location>
</feature>
<comment type="caution">
    <text evidence="7">The sequence shown here is derived from an EMBL/GenBank/DDBJ whole genome shotgun (WGS) entry which is preliminary data.</text>
</comment>
<evidence type="ECO:0000313" key="7">
    <source>
        <dbReference type="EMBL" id="KAK7548711.1"/>
    </source>
</evidence>
<dbReference type="SUPFAM" id="SSF56112">
    <property type="entry name" value="Protein kinase-like (PK-like)"/>
    <property type="match status" value="1"/>
</dbReference>
<dbReference type="SMART" id="SM00220">
    <property type="entry name" value="S_TKc"/>
    <property type="match status" value="1"/>
</dbReference>